<dbReference type="EMBL" id="JAPHNI010000704">
    <property type="protein sequence ID" value="KAJ8108742.1"/>
    <property type="molecule type" value="Genomic_DNA"/>
</dbReference>
<gene>
    <name evidence="1" type="ORF">OPT61_g7962</name>
</gene>
<reference evidence="1" key="1">
    <citation type="submission" date="2022-11" db="EMBL/GenBank/DDBJ databases">
        <title>Genome Sequence of Boeremia exigua.</title>
        <authorList>
            <person name="Buettner E."/>
        </authorList>
    </citation>
    <scope>NUCLEOTIDE SEQUENCE</scope>
    <source>
        <strain evidence="1">CU02</strain>
    </source>
</reference>
<organism evidence="1 2">
    <name type="scientific">Boeremia exigua</name>
    <dbReference type="NCBI Taxonomy" id="749465"/>
    <lineage>
        <taxon>Eukaryota</taxon>
        <taxon>Fungi</taxon>
        <taxon>Dikarya</taxon>
        <taxon>Ascomycota</taxon>
        <taxon>Pezizomycotina</taxon>
        <taxon>Dothideomycetes</taxon>
        <taxon>Pleosporomycetidae</taxon>
        <taxon>Pleosporales</taxon>
        <taxon>Pleosporineae</taxon>
        <taxon>Didymellaceae</taxon>
        <taxon>Boeremia</taxon>
    </lineage>
</organism>
<accession>A0ACC2I043</accession>
<keyword evidence="2" id="KW-1185">Reference proteome</keyword>
<proteinExistence type="predicted"/>
<evidence type="ECO:0000313" key="2">
    <source>
        <dbReference type="Proteomes" id="UP001153331"/>
    </source>
</evidence>
<dbReference type="Proteomes" id="UP001153331">
    <property type="component" value="Unassembled WGS sequence"/>
</dbReference>
<comment type="caution">
    <text evidence="1">The sequence shown here is derived from an EMBL/GenBank/DDBJ whole genome shotgun (WGS) entry which is preliminary data.</text>
</comment>
<evidence type="ECO:0000313" key="1">
    <source>
        <dbReference type="EMBL" id="KAJ8108742.1"/>
    </source>
</evidence>
<name>A0ACC2I043_9PLEO</name>
<protein>
    <submittedName>
        <fullName evidence="1">Uncharacterized protein</fullName>
    </submittedName>
</protein>
<sequence>MEAVIVDQEELTEYLAGPVVKVVVGVRNEMRPFYVHRELLISRSGFFQKALKKYNAHKVAGGNVQPDEADGDSRWREGRTGTVELPEDDPSVFELYVHLIYYGMIPVRQDPLESAVTGSVADKSQEDIKDDIEDDIEHEQTMIAKLYVFCEKIQDLEGKRTAMSATIECVWTPRPPEHMPHFLLDEVVSIIYYGTVPSDPMRQFIVDCVVKRGEVEWVSSDVSCFHKEYLHDVAFNLLKYRSKPKKAEALDVEDAAQYCEQIKLLDDEAVDATDDRVMTGDDTAMTGDDTAST</sequence>